<evidence type="ECO:0000313" key="1">
    <source>
        <dbReference type="EMBL" id="QMV14741.1"/>
    </source>
</evidence>
<evidence type="ECO:0000313" key="2">
    <source>
        <dbReference type="EMBL" id="SIO94979.1"/>
    </source>
</evidence>
<dbReference type="AlphaFoldDB" id="A0A1N6M6C3"/>
<name>A0A1N6M6C3_9VIBR</name>
<dbReference type="Proteomes" id="UP000515264">
    <property type="component" value="Chromosome 1"/>
</dbReference>
<protein>
    <submittedName>
        <fullName evidence="1">Baseplate wedge subunit</fullName>
    </submittedName>
</protein>
<proteinExistence type="predicted"/>
<organism evidence="2 3">
    <name type="scientific">Vibrio spartinae</name>
    <dbReference type="NCBI Taxonomy" id="1918945"/>
    <lineage>
        <taxon>Bacteria</taxon>
        <taxon>Pseudomonadati</taxon>
        <taxon>Pseudomonadota</taxon>
        <taxon>Gammaproteobacteria</taxon>
        <taxon>Vibrionales</taxon>
        <taxon>Vibrionaceae</taxon>
        <taxon>Vibrio</taxon>
    </lineage>
</organism>
<reference evidence="1" key="2">
    <citation type="submission" date="2019-11" db="EMBL/GenBank/DDBJ databases">
        <authorList>
            <person name="January G."/>
            <person name="Bunk B."/>
        </authorList>
    </citation>
    <scope>NUCLEOTIDE SEQUENCE</scope>
    <source>
        <strain evidence="1">3.6</strain>
    </source>
</reference>
<reference evidence="1 4" key="3">
    <citation type="journal article" date="2020" name="J. Nat. Prod.">
        <title>Genomics-Metabolomics Profiling Disclosed Marine Vibrio spartinae 3.6 as a Producer of a New Branched Side Chain Prodigiosin.</title>
        <authorList>
            <person name="Vitale G.A."/>
            <person name="Sciarretta M."/>
            <person name="Palma Esposito F."/>
            <person name="January G.G."/>
            <person name="Giaccio M."/>
            <person name="Bunk B."/>
            <person name="Sproer C."/>
            <person name="Bajerski F."/>
            <person name="Power D."/>
            <person name="Festa C."/>
            <person name="Monti M.C."/>
            <person name="D'Auria M.V."/>
            <person name="de Pascale D."/>
        </authorList>
    </citation>
    <scope>NUCLEOTIDE SEQUENCE [LARGE SCALE GENOMIC DNA]</scope>
    <source>
        <strain evidence="1 4">3.6</strain>
    </source>
</reference>
<reference evidence="2 3" key="1">
    <citation type="submission" date="2016-12" db="EMBL/GenBank/DDBJ databases">
        <authorList>
            <person name="Song W.-J."/>
            <person name="Kurnit D.M."/>
        </authorList>
    </citation>
    <scope>NUCLEOTIDE SEQUENCE [LARGE SCALE GENOMIC DNA]</scope>
    <source>
        <strain evidence="2 3">CECT 9026</strain>
    </source>
</reference>
<dbReference type="SUPFAM" id="SSF160719">
    <property type="entry name" value="gpW/gp25-like"/>
    <property type="match status" value="1"/>
</dbReference>
<dbReference type="EMBL" id="CP046268">
    <property type="protein sequence ID" value="QMV14741.1"/>
    <property type="molecule type" value="Genomic_DNA"/>
</dbReference>
<gene>
    <name evidence="2" type="ORF">VSP9026_02716</name>
    <name evidence="1" type="ORF">Vspart_02010</name>
</gene>
<dbReference type="Proteomes" id="UP000184774">
    <property type="component" value="Unassembled WGS sequence"/>
</dbReference>
<evidence type="ECO:0000313" key="4">
    <source>
        <dbReference type="Proteomes" id="UP000515264"/>
    </source>
</evidence>
<sequence>MIGIDRITGRKIDSYEQLVSRITQVMTTPLGGRVKRSGFGSRVRESLAANMTDSTLVRIQSAAIEAFYNPENGLSDFIPDSCIATRHATGLSLYFSGNWKGRTVKFEVPLNVSTSESIT</sequence>
<dbReference type="RefSeq" id="WP_074373478.1">
    <property type="nucleotide sequence ID" value="NZ_AP024907.1"/>
</dbReference>
<dbReference type="OrthoDB" id="9802846at2"/>
<evidence type="ECO:0000313" key="3">
    <source>
        <dbReference type="Proteomes" id="UP000184774"/>
    </source>
</evidence>
<dbReference type="Gene3D" id="3.10.450.40">
    <property type="match status" value="1"/>
</dbReference>
<dbReference type="EMBL" id="FSSB01000016">
    <property type="protein sequence ID" value="SIO94979.1"/>
    <property type="molecule type" value="Genomic_DNA"/>
</dbReference>
<accession>A0A1N6M6C3</accession>
<keyword evidence="4" id="KW-1185">Reference proteome</keyword>